<organism evidence="1 2">
    <name type="scientific">Caulobacter vibrioides OR37</name>
    <dbReference type="NCBI Taxonomy" id="1292034"/>
    <lineage>
        <taxon>Bacteria</taxon>
        <taxon>Pseudomonadati</taxon>
        <taxon>Pseudomonadota</taxon>
        <taxon>Alphaproteobacteria</taxon>
        <taxon>Caulobacterales</taxon>
        <taxon>Caulobacteraceae</taxon>
        <taxon>Caulobacter</taxon>
    </lineage>
</organism>
<dbReference type="STRING" id="1292034.OR37_03059"/>
<dbReference type="AlphaFoldDB" id="R0EIQ9"/>
<dbReference type="PATRIC" id="fig|1292034.3.peg.3042"/>
<dbReference type="eggNOG" id="COG0438">
    <property type="taxonomic scope" value="Bacteria"/>
</dbReference>
<evidence type="ECO:0008006" key="3">
    <source>
        <dbReference type="Google" id="ProtNLM"/>
    </source>
</evidence>
<dbReference type="SUPFAM" id="SSF53756">
    <property type="entry name" value="UDP-Glycosyltransferase/glycogen phosphorylase"/>
    <property type="match status" value="1"/>
</dbReference>
<dbReference type="Gene3D" id="3.40.50.2000">
    <property type="entry name" value="Glycogen Phosphorylase B"/>
    <property type="match status" value="1"/>
</dbReference>
<protein>
    <recommendedName>
        <fullName evidence="3">Glycosyltransferase</fullName>
    </recommendedName>
</protein>
<dbReference type="Proteomes" id="UP000013063">
    <property type="component" value="Unassembled WGS sequence"/>
</dbReference>
<evidence type="ECO:0000313" key="2">
    <source>
        <dbReference type="Proteomes" id="UP000013063"/>
    </source>
</evidence>
<gene>
    <name evidence="1" type="ORF">OR37_03059</name>
</gene>
<accession>R0EIQ9</accession>
<dbReference type="EMBL" id="APMP01000022">
    <property type="protein sequence ID" value="ENZ81057.1"/>
    <property type="molecule type" value="Genomic_DNA"/>
</dbReference>
<proteinExistence type="predicted"/>
<name>R0EIQ9_CAUVI</name>
<keyword evidence="2" id="KW-1185">Reference proteome</keyword>
<comment type="caution">
    <text evidence="1">The sequence shown here is derived from an EMBL/GenBank/DDBJ whole genome shotgun (WGS) entry which is preliminary data.</text>
</comment>
<sequence length="284" mass="31003" precursor="true">MLEEHTLGFLLVGVLRALLGKRSCALLFRPGEVVRSSAPKHVLKRILLRAIRGLPLITIITIMPFELDPAFSAIADDWIHDPQLWDLAPSSDDAATGLADDIRAASGGRPVMVALGAQSRDKGFDFLSDVWDRHPAARERWLFVAAGKISGASREKARRFAEQGGVLIDRFVSDAELKDLYNEASMVWGCYAPEYDQASGIFGRAVQLGKPVMVRDGAYVQRLAQILDHPTLAAPWDDTEAVARLLSTPPPAVEAPSAKVRAMRRRSAEVLSRALGVPMAESTL</sequence>
<evidence type="ECO:0000313" key="1">
    <source>
        <dbReference type="EMBL" id="ENZ81057.1"/>
    </source>
</evidence>
<reference evidence="1 2" key="1">
    <citation type="journal article" date="2013" name="Genome Announc.">
        <title>Draft Genome Sequence for Caulobacter sp. Strain OR37, a Bacterium Tolerant to Heavy Metals.</title>
        <authorList>
            <person name="Utturkar S.M."/>
            <person name="Bollmann A."/>
            <person name="Brzoska R.M."/>
            <person name="Klingeman D.M."/>
            <person name="Epstein S.E."/>
            <person name="Palumbo A.V."/>
            <person name="Brown S.D."/>
        </authorList>
    </citation>
    <scope>NUCLEOTIDE SEQUENCE [LARGE SCALE GENOMIC DNA]</scope>
    <source>
        <strain evidence="1 2">OR37</strain>
    </source>
</reference>